<dbReference type="InterPro" id="IPR028098">
    <property type="entry name" value="Glyco_trans_4-like_N"/>
</dbReference>
<sequence>MLKGLLPTGPVVWLTGEYIRVSHTFIQREVAALRNLGFDVRTFSVRRTGSRELVGPELEAEAARTFYILDAAKRPAVAVKAHATALVGRPTTWLRMLYTAWATAPAGLRGRTYGLIYFHEAVVLAAELRRQGVVHLHNHYATASCAVARLAAPLAGITWSFTVHGPDDLAAPIHWRLDDKVREASFVVCISSYARSQVMLHVPPDQWNKLHIVHCGVEPARYGRERTSKPDHLLFVGRLVAQKGLPILLEALARARAERPSISLTIVGDGRDRPELEKQAESLGLHEAVRFVGYKNQDEVAQLLSESTALVLPSFAEGVPVVLMEAMATGLPVVATRINGVPELVEDGVAGRLVPPSDEQALANAMIEITEDADRIKLMGQAGRSKVLAEFDLGQEAARLGTLVAWARAGGERPSRRPDALSS</sequence>
<keyword evidence="3 6" id="KW-0808">Transferase</keyword>
<dbReference type="InterPro" id="IPR001296">
    <property type="entry name" value="Glyco_trans_1"/>
</dbReference>
<gene>
    <name evidence="6" type="ORF">FHG66_07815</name>
</gene>
<evidence type="ECO:0000256" key="1">
    <source>
        <dbReference type="ARBA" id="ARBA00009481"/>
    </source>
</evidence>
<dbReference type="Proteomes" id="UP000305887">
    <property type="component" value="Unassembled WGS sequence"/>
</dbReference>
<dbReference type="OrthoDB" id="9790710at2"/>
<evidence type="ECO:0000256" key="3">
    <source>
        <dbReference type="ARBA" id="ARBA00022679"/>
    </source>
</evidence>
<keyword evidence="2" id="KW-0328">Glycosyltransferase</keyword>
<feature type="domain" description="Glycosyl transferase family 1" evidence="4">
    <location>
        <begin position="228"/>
        <end position="385"/>
    </location>
</feature>
<reference evidence="6 7" key="1">
    <citation type="submission" date="2019-06" db="EMBL/GenBank/DDBJ databases">
        <title>YIM 131921 draft genome.</title>
        <authorList>
            <person name="Jiang L."/>
        </authorList>
    </citation>
    <scope>NUCLEOTIDE SEQUENCE [LARGE SCALE GENOMIC DNA]</scope>
    <source>
        <strain evidence="6 7">YIM 131921</strain>
    </source>
</reference>
<dbReference type="PANTHER" id="PTHR12526">
    <property type="entry name" value="GLYCOSYLTRANSFERASE"/>
    <property type="match status" value="1"/>
</dbReference>
<organism evidence="6 7">
    <name type="scientific">Rubellimicrobium rubrum</name>
    <dbReference type="NCBI Taxonomy" id="2585369"/>
    <lineage>
        <taxon>Bacteria</taxon>
        <taxon>Pseudomonadati</taxon>
        <taxon>Pseudomonadota</taxon>
        <taxon>Alphaproteobacteria</taxon>
        <taxon>Rhodobacterales</taxon>
        <taxon>Roseobacteraceae</taxon>
        <taxon>Rubellimicrobium</taxon>
    </lineage>
</organism>
<feature type="domain" description="Glycosyltransferase subfamily 4-like N-terminal" evidence="5">
    <location>
        <begin position="114"/>
        <end position="221"/>
    </location>
</feature>
<dbReference type="EMBL" id="VDFU01000007">
    <property type="protein sequence ID" value="TNC50552.1"/>
    <property type="molecule type" value="Genomic_DNA"/>
</dbReference>
<dbReference type="AlphaFoldDB" id="A0A5C4N274"/>
<comment type="similarity">
    <text evidence="1">Belongs to the glycosyltransferase group 1 family. Glycosyltransferase 4 subfamily.</text>
</comment>
<dbReference type="Pfam" id="PF00534">
    <property type="entry name" value="Glycos_transf_1"/>
    <property type="match status" value="1"/>
</dbReference>
<accession>A0A5C4N274</accession>
<keyword evidence="7" id="KW-1185">Reference proteome</keyword>
<dbReference type="Gene3D" id="3.40.50.2000">
    <property type="entry name" value="Glycogen Phosphorylase B"/>
    <property type="match status" value="2"/>
</dbReference>
<evidence type="ECO:0000256" key="2">
    <source>
        <dbReference type="ARBA" id="ARBA00022676"/>
    </source>
</evidence>
<dbReference type="SUPFAM" id="SSF53756">
    <property type="entry name" value="UDP-Glycosyltransferase/glycogen phosphorylase"/>
    <property type="match status" value="1"/>
</dbReference>
<comment type="caution">
    <text evidence="6">The sequence shown here is derived from an EMBL/GenBank/DDBJ whole genome shotgun (WGS) entry which is preliminary data.</text>
</comment>
<evidence type="ECO:0000313" key="7">
    <source>
        <dbReference type="Proteomes" id="UP000305887"/>
    </source>
</evidence>
<evidence type="ECO:0000259" key="4">
    <source>
        <dbReference type="Pfam" id="PF00534"/>
    </source>
</evidence>
<dbReference type="Pfam" id="PF13439">
    <property type="entry name" value="Glyco_transf_4"/>
    <property type="match status" value="1"/>
</dbReference>
<dbReference type="CDD" id="cd03801">
    <property type="entry name" value="GT4_PimA-like"/>
    <property type="match status" value="1"/>
</dbReference>
<protein>
    <submittedName>
        <fullName evidence="6">Glycosyltransferase family 4 protein</fullName>
    </submittedName>
</protein>
<dbReference type="GO" id="GO:0016757">
    <property type="term" value="F:glycosyltransferase activity"/>
    <property type="evidence" value="ECO:0007669"/>
    <property type="project" value="UniProtKB-KW"/>
</dbReference>
<dbReference type="PANTHER" id="PTHR12526:SF640">
    <property type="entry name" value="COLANIC ACID BIOSYNTHESIS GLYCOSYLTRANSFERASE WCAL-RELATED"/>
    <property type="match status" value="1"/>
</dbReference>
<name>A0A5C4N274_9RHOB</name>
<proteinExistence type="inferred from homology"/>
<evidence type="ECO:0000259" key="5">
    <source>
        <dbReference type="Pfam" id="PF13439"/>
    </source>
</evidence>
<dbReference type="RefSeq" id="WP_139076348.1">
    <property type="nucleotide sequence ID" value="NZ_VDFU01000007.1"/>
</dbReference>
<evidence type="ECO:0000313" key="6">
    <source>
        <dbReference type="EMBL" id="TNC50552.1"/>
    </source>
</evidence>